<protein>
    <submittedName>
        <fullName evidence="2">Sucrase ferredoxin</fullName>
    </submittedName>
</protein>
<dbReference type="Pfam" id="PF06999">
    <property type="entry name" value="Suc_Fer-like"/>
    <property type="match status" value="1"/>
</dbReference>
<proteinExistence type="predicted"/>
<evidence type="ECO:0000256" key="1">
    <source>
        <dbReference type="SAM" id="MobiDB-lite"/>
    </source>
</evidence>
<dbReference type="SUPFAM" id="SSF52833">
    <property type="entry name" value="Thioredoxin-like"/>
    <property type="match status" value="1"/>
</dbReference>
<gene>
    <name evidence="2" type="ORF">KBX22_04355</name>
</gene>
<dbReference type="PANTHER" id="PTHR31902:SF22">
    <property type="entry name" value="SLL1203 PROTEIN"/>
    <property type="match status" value="1"/>
</dbReference>
<dbReference type="PIRSF" id="PIRSF035042">
    <property type="entry name" value="UCP035042_thirdx"/>
    <property type="match status" value="1"/>
</dbReference>
<dbReference type="InterPro" id="IPR010350">
    <property type="entry name" value="Aim32/Apd1-like_bac"/>
</dbReference>
<organism evidence="2 3">
    <name type="scientific">Corynebacterium pseudogenitalium</name>
    <dbReference type="NCBI Taxonomy" id="38303"/>
    <lineage>
        <taxon>Bacteria</taxon>
        <taxon>Bacillati</taxon>
        <taxon>Actinomycetota</taxon>
        <taxon>Actinomycetes</taxon>
        <taxon>Mycobacteriales</taxon>
        <taxon>Corynebacteriaceae</taxon>
        <taxon>Corynebacterium</taxon>
    </lineage>
</organism>
<evidence type="ECO:0000313" key="3">
    <source>
        <dbReference type="Proteomes" id="UP001205080"/>
    </source>
</evidence>
<dbReference type="CDD" id="cd03062">
    <property type="entry name" value="TRX_Fd_Sucrase"/>
    <property type="match status" value="1"/>
</dbReference>
<dbReference type="RefSeq" id="WP_256000541.1">
    <property type="nucleotide sequence ID" value="NZ_JAGPYW010000003.1"/>
</dbReference>
<feature type="region of interest" description="Disordered" evidence="1">
    <location>
        <begin position="1"/>
        <end position="21"/>
    </location>
</feature>
<reference evidence="2 3" key="1">
    <citation type="submission" date="2021-04" db="EMBL/GenBank/DDBJ databases">
        <title>Corynebacterium genitalium sp. nov. and Corynebacterium genitalium sp. nov., two new species of the genus Corynebacterium.</title>
        <authorList>
            <person name="Jaen-Luchoro D."/>
            <person name="Pinyeiro-Iglesias B."/>
            <person name="Al-Shaer S."/>
            <person name="Karlsson R."/>
            <person name="Gonzales-Siles L."/>
            <person name="Cardew S."/>
            <person name="Jensie-Markopolous S."/>
            <person name="Ohlen M."/>
            <person name="Inganas E."/>
            <person name="Moore E.R.B."/>
        </authorList>
    </citation>
    <scope>NUCLEOTIDE SEQUENCE [LARGE SCALE GENOMIC DNA]</scope>
    <source>
        <strain evidence="2 3">CCUG 55013</strain>
    </source>
</reference>
<dbReference type="Proteomes" id="UP001205080">
    <property type="component" value="Unassembled WGS sequence"/>
</dbReference>
<accession>A0ABD4TNU2</accession>
<dbReference type="AlphaFoldDB" id="A0ABD4TNU2"/>
<evidence type="ECO:0000313" key="2">
    <source>
        <dbReference type="EMBL" id="MCQ4613972.1"/>
    </source>
</evidence>
<dbReference type="PANTHER" id="PTHR31902">
    <property type="entry name" value="ACTIN PATCHES DISTAL PROTEIN 1"/>
    <property type="match status" value="1"/>
</dbReference>
<comment type="caution">
    <text evidence="2">The sequence shown here is derived from an EMBL/GenBank/DDBJ whole genome shotgun (WGS) entry which is preliminary data.</text>
</comment>
<dbReference type="InterPro" id="IPR009737">
    <property type="entry name" value="Aim32/Apd1-like"/>
</dbReference>
<dbReference type="InterPro" id="IPR036249">
    <property type="entry name" value="Thioredoxin-like_sf"/>
</dbReference>
<sequence>MTTAHARTLCSDTDSEPLPGTAKPGSTYVLFEWPHKWSHDVLDGDTFGDELTEKLKAHMQRYNATLLLIRHPTREGRQIEDHHVYLVFADQAATEVLHVDGPEAILDLDLSGPGQNSAKSRTKPLVLVCTHAKRDMCCAIKGRPIVNELVEKYPFGQGNDVVWETSHIKGHRFAATMLLMPWAYSFGRMNLEATEAMLEAAMRGEYFVPGNRGRGTFSPVGQVAEADVATQLATRGDKVRYGQLEVTAERIDGPSAHVTITDTATDTAYEVTLEQRDVDAVMASCGKDPKPGKSWVAVGRS</sequence>
<name>A0ABD4TNU2_9CORY</name>
<dbReference type="EMBL" id="JAGPYW010000003">
    <property type="protein sequence ID" value="MCQ4613972.1"/>
    <property type="molecule type" value="Genomic_DNA"/>
</dbReference>